<dbReference type="STRING" id="883156.HMPREF9282_00509"/>
<reference evidence="1 2" key="1">
    <citation type="submission" date="2012-09" db="EMBL/GenBank/DDBJ databases">
        <title>The Genome Sequence of Veillonella ratti ACS-216-V-COL6B.</title>
        <authorList>
            <consortium name="The Broad Institute Genome Sequencing Platform"/>
            <person name="Earl A."/>
            <person name="Ward D."/>
            <person name="Feldgarden M."/>
            <person name="Gevers D."/>
            <person name="Saerens B."/>
            <person name="Vaneechoutte M."/>
            <person name="Walker B."/>
            <person name="Young S.K."/>
            <person name="Zeng Q."/>
            <person name="Gargeya S."/>
            <person name="Fitzgerald M."/>
            <person name="Haas B."/>
            <person name="Abouelleil A."/>
            <person name="Alvarado L."/>
            <person name="Arachchi H.M."/>
            <person name="Berlin A."/>
            <person name="Chapman S.B."/>
            <person name="Goldberg J."/>
            <person name="Griggs A."/>
            <person name="Gujja S."/>
            <person name="Hansen M."/>
            <person name="Howarth C."/>
            <person name="Imamovic A."/>
            <person name="Larimer J."/>
            <person name="McCowen C."/>
            <person name="Montmayeur A."/>
            <person name="Murphy C."/>
            <person name="Neiman D."/>
            <person name="Pearson M."/>
            <person name="Priest M."/>
            <person name="Roberts A."/>
            <person name="Saif S."/>
            <person name="Shea T."/>
            <person name="Sisk P."/>
            <person name="Sykes S."/>
            <person name="Wortman J."/>
            <person name="Nusbaum C."/>
            <person name="Birren B."/>
        </authorList>
    </citation>
    <scope>NUCLEOTIDE SEQUENCE [LARGE SCALE GENOMIC DNA]</scope>
    <source>
        <strain evidence="1 2">ACS-216-V-Col6b</strain>
    </source>
</reference>
<evidence type="ECO:0000313" key="1">
    <source>
        <dbReference type="EMBL" id="EKU78712.1"/>
    </source>
</evidence>
<name>K9DIT8_9FIRM</name>
<dbReference type="HOGENOM" id="CLU_2468163_0_0_9"/>
<proteinExistence type="predicted"/>
<gene>
    <name evidence="1" type="ORF">HMPREF9282_00509</name>
</gene>
<keyword evidence="2" id="KW-1185">Reference proteome</keyword>
<evidence type="ECO:0000313" key="2">
    <source>
        <dbReference type="Proteomes" id="UP000009891"/>
    </source>
</evidence>
<sequence length="88" mass="10505">MNPLFEGGRPSKTFWRLRAFFNKQDDSRLDNILLYLQSFDRYPVMSLTTLIEGADKFNRESKWQNDRAEAKPIKKEEPLYNIDSFLEL</sequence>
<protein>
    <submittedName>
        <fullName evidence="1">Uncharacterized protein</fullName>
    </submittedName>
</protein>
<dbReference type="Proteomes" id="UP000009891">
    <property type="component" value="Unassembled WGS sequence"/>
</dbReference>
<accession>K9DIT8</accession>
<comment type="caution">
    <text evidence="1">The sequence shown here is derived from an EMBL/GenBank/DDBJ whole genome shotgun (WGS) entry which is preliminary data.</text>
</comment>
<dbReference type="PATRIC" id="fig|883156.3.peg.502"/>
<organism evidence="1 2">
    <name type="scientific">Veillonella seminalis ACS-216-V-Col6b</name>
    <dbReference type="NCBI Taxonomy" id="883156"/>
    <lineage>
        <taxon>Bacteria</taxon>
        <taxon>Bacillati</taxon>
        <taxon>Bacillota</taxon>
        <taxon>Negativicutes</taxon>
        <taxon>Veillonellales</taxon>
        <taxon>Veillonellaceae</taxon>
        <taxon>Veillonella</taxon>
    </lineage>
</organism>
<dbReference type="AlphaFoldDB" id="K9DIT8"/>
<dbReference type="EMBL" id="AHAF01000003">
    <property type="protein sequence ID" value="EKU78712.1"/>
    <property type="molecule type" value="Genomic_DNA"/>
</dbReference>